<evidence type="ECO:0000313" key="4">
    <source>
        <dbReference type="Proteomes" id="UP001165122"/>
    </source>
</evidence>
<evidence type="ECO:0000256" key="2">
    <source>
        <dbReference type="SAM" id="Phobius"/>
    </source>
</evidence>
<evidence type="ECO:0000313" key="3">
    <source>
        <dbReference type="EMBL" id="GMH78579.1"/>
    </source>
</evidence>
<feature type="compositionally biased region" description="Gly residues" evidence="1">
    <location>
        <begin position="121"/>
        <end position="132"/>
    </location>
</feature>
<dbReference type="Proteomes" id="UP001165122">
    <property type="component" value="Unassembled WGS sequence"/>
</dbReference>
<reference evidence="4" key="1">
    <citation type="journal article" date="2023" name="Commun. Biol.">
        <title>Genome analysis of Parmales, the sister group of diatoms, reveals the evolutionary specialization of diatoms from phago-mixotrophs to photoautotrophs.</title>
        <authorList>
            <person name="Ban H."/>
            <person name="Sato S."/>
            <person name="Yoshikawa S."/>
            <person name="Yamada K."/>
            <person name="Nakamura Y."/>
            <person name="Ichinomiya M."/>
            <person name="Sato N."/>
            <person name="Blanc-Mathieu R."/>
            <person name="Endo H."/>
            <person name="Kuwata A."/>
            <person name="Ogata H."/>
        </authorList>
    </citation>
    <scope>NUCLEOTIDE SEQUENCE [LARGE SCALE GENOMIC DNA]</scope>
    <source>
        <strain evidence="4">NIES 3700</strain>
    </source>
</reference>
<keyword evidence="2" id="KW-1133">Transmembrane helix</keyword>
<dbReference type="AlphaFoldDB" id="A0A9W7B260"/>
<gene>
    <name evidence="3" type="ORF">TrLO_g12031</name>
</gene>
<keyword evidence="2" id="KW-0472">Membrane</keyword>
<organism evidence="3 4">
    <name type="scientific">Triparma laevis f. longispina</name>
    <dbReference type="NCBI Taxonomy" id="1714387"/>
    <lineage>
        <taxon>Eukaryota</taxon>
        <taxon>Sar</taxon>
        <taxon>Stramenopiles</taxon>
        <taxon>Ochrophyta</taxon>
        <taxon>Bolidophyceae</taxon>
        <taxon>Parmales</taxon>
        <taxon>Triparmaceae</taxon>
        <taxon>Triparma</taxon>
    </lineage>
</organism>
<protein>
    <submittedName>
        <fullName evidence="3">Uncharacterized protein</fullName>
    </submittedName>
</protein>
<comment type="caution">
    <text evidence="3">The sequence shown here is derived from an EMBL/GenBank/DDBJ whole genome shotgun (WGS) entry which is preliminary data.</text>
</comment>
<name>A0A9W7B260_9STRA</name>
<keyword evidence="4" id="KW-1185">Reference proteome</keyword>
<proteinExistence type="predicted"/>
<dbReference type="OrthoDB" id="200392at2759"/>
<sequence length="132" mass="14822">MSIFMCLGATRVYCRKRPFISNFHDTFAEVAQRQLFLTMFCVLAIRANLDGTSLQDKGYFDFVITVLQFLPMLLVIILSRKEVIEEARRDFEEGMNSFGRGYSGGEGEKSTAQKSVNPLIMGGGDQGNGEEF</sequence>
<keyword evidence="2" id="KW-0812">Transmembrane</keyword>
<dbReference type="EMBL" id="BRXW01000901">
    <property type="protein sequence ID" value="GMH78579.1"/>
    <property type="molecule type" value="Genomic_DNA"/>
</dbReference>
<feature type="transmembrane region" description="Helical" evidence="2">
    <location>
        <begin position="59"/>
        <end position="79"/>
    </location>
</feature>
<feature type="region of interest" description="Disordered" evidence="1">
    <location>
        <begin position="99"/>
        <end position="132"/>
    </location>
</feature>
<evidence type="ECO:0000256" key="1">
    <source>
        <dbReference type="SAM" id="MobiDB-lite"/>
    </source>
</evidence>
<accession>A0A9W7B260</accession>